<gene>
    <name evidence="7" type="ORF">BC351_18695</name>
</gene>
<dbReference type="Proteomes" id="UP000190626">
    <property type="component" value="Unassembled WGS sequence"/>
</dbReference>
<feature type="transmembrane region" description="Helical" evidence="6">
    <location>
        <begin position="199"/>
        <end position="221"/>
    </location>
</feature>
<accession>A0A1V4HPT3</accession>
<dbReference type="STRING" id="1469647.BC351_18695"/>
<proteinExistence type="predicted"/>
<organism evidence="7 8">
    <name type="scientific">Paenibacillus ferrarius</name>
    <dbReference type="NCBI Taxonomy" id="1469647"/>
    <lineage>
        <taxon>Bacteria</taxon>
        <taxon>Bacillati</taxon>
        <taxon>Bacillota</taxon>
        <taxon>Bacilli</taxon>
        <taxon>Bacillales</taxon>
        <taxon>Paenibacillaceae</taxon>
        <taxon>Paenibacillus</taxon>
    </lineage>
</organism>
<evidence type="ECO:0000256" key="2">
    <source>
        <dbReference type="ARBA" id="ARBA00022475"/>
    </source>
</evidence>
<dbReference type="PANTHER" id="PTHR32196">
    <property type="entry name" value="ABC TRANSPORTER PERMEASE PROTEIN YPHD-RELATED-RELATED"/>
    <property type="match status" value="1"/>
</dbReference>
<feature type="transmembrane region" description="Helical" evidence="6">
    <location>
        <begin position="106"/>
        <end position="127"/>
    </location>
</feature>
<evidence type="ECO:0000313" key="7">
    <source>
        <dbReference type="EMBL" id="OPH60041.1"/>
    </source>
</evidence>
<keyword evidence="8" id="KW-1185">Reference proteome</keyword>
<evidence type="ECO:0000313" key="8">
    <source>
        <dbReference type="Proteomes" id="UP000190626"/>
    </source>
</evidence>
<feature type="transmembrane region" description="Helical" evidence="6">
    <location>
        <begin position="147"/>
        <end position="168"/>
    </location>
</feature>
<evidence type="ECO:0000256" key="6">
    <source>
        <dbReference type="SAM" id="Phobius"/>
    </source>
</evidence>
<dbReference type="GO" id="GO:0022857">
    <property type="term" value="F:transmembrane transporter activity"/>
    <property type="evidence" value="ECO:0007669"/>
    <property type="project" value="InterPro"/>
</dbReference>
<evidence type="ECO:0000256" key="4">
    <source>
        <dbReference type="ARBA" id="ARBA00022989"/>
    </source>
</evidence>
<evidence type="ECO:0000256" key="3">
    <source>
        <dbReference type="ARBA" id="ARBA00022692"/>
    </source>
</evidence>
<dbReference type="AlphaFoldDB" id="A0A1V4HPT3"/>
<dbReference type="GO" id="GO:0005886">
    <property type="term" value="C:plasma membrane"/>
    <property type="evidence" value="ECO:0007669"/>
    <property type="project" value="UniProtKB-SubCell"/>
</dbReference>
<feature type="transmembrane region" description="Helical" evidence="6">
    <location>
        <begin position="233"/>
        <end position="266"/>
    </location>
</feature>
<keyword evidence="2" id="KW-1003">Cell membrane</keyword>
<dbReference type="EMBL" id="MBTG01000005">
    <property type="protein sequence ID" value="OPH60041.1"/>
    <property type="molecule type" value="Genomic_DNA"/>
</dbReference>
<comment type="caution">
    <text evidence="7">The sequence shown here is derived from an EMBL/GenBank/DDBJ whole genome shotgun (WGS) entry which is preliminary data.</text>
</comment>
<sequence>MNAFIALVVLMIVLSFIAPSFLTSKNLLTVLLQSSLNSIVAVGMTFIIISGGIDLSVGAIVALSAAVMGELVVNQGVNPYIGLLIPLVIGVAVGWIHGVVITKFNINPFIVTLGAMTIWRGAALVFVQGRTIYGLPDAITWLGQGYVGPIPVAVLLTAVVYLVAWFLLTRTKIGMYTYSIGGNEKASRLSGIHTDRAKIFIYAFGGLLCGLTGIIVAGRINGTSALVGNGYELDAIAAVVIGGTSLAGGRGVIWGTLIGAIIMGVIRNGLNLLNVSPYYQLIIIGIVIVAAVGLDSLKQKKD</sequence>
<comment type="subcellular location">
    <subcellularLocation>
        <location evidence="1">Cell membrane</location>
        <topology evidence="1">Multi-pass membrane protein</topology>
    </subcellularLocation>
</comment>
<dbReference type="Pfam" id="PF02653">
    <property type="entry name" value="BPD_transp_2"/>
    <property type="match status" value="1"/>
</dbReference>
<protein>
    <submittedName>
        <fullName evidence="7">Ribose ABC transporter permease</fullName>
    </submittedName>
</protein>
<evidence type="ECO:0000256" key="5">
    <source>
        <dbReference type="ARBA" id="ARBA00023136"/>
    </source>
</evidence>
<keyword evidence="5 6" id="KW-0472">Membrane</keyword>
<keyword evidence="4 6" id="KW-1133">Transmembrane helix</keyword>
<feature type="transmembrane region" description="Helical" evidence="6">
    <location>
        <begin position="80"/>
        <end position="100"/>
    </location>
</feature>
<evidence type="ECO:0000256" key="1">
    <source>
        <dbReference type="ARBA" id="ARBA00004651"/>
    </source>
</evidence>
<dbReference type="InterPro" id="IPR001851">
    <property type="entry name" value="ABC_transp_permease"/>
</dbReference>
<name>A0A1V4HPT3_9BACL</name>
<feature type="transmembrane region" description="Helical" evidence="6">
    <location>
        <begin position="278"/>
        <end position="297"/>
    </location>
</feature>
<reference evidence="8" key="1">
    <citation type="submission" date="2016-07" db="EMBL/GenBank/DDBJ databases">
        <authorList>
            <person name="Florea S."/>
            <person name="Webb J.S."/>
            <person name="Jaromczyk J."/>
            <person name="Schardl C.L."/>
        </authorList>
    </citation>
    <scope>NUCLEOTIDE SEQUENCE [LARGE SCALE GENOMIC DNA]</scope>
    <source>
        <strain evidence="8">CY1</strain>
    </source>
</reference>
<keyword evidence="3 6" id="KW-0812">Transmembrane</keyword>
<feature type="transmembrane region" description="Helical" evidence="6">
    <location>
        <begin position="38"/>
        <end position="68"/>
    </location>
</feature>
<dbReference type="CDD" id="cd06579">
    <property type="entry name" value="TM_PBP1_transp_AraH_like"/>
    <property type="match status" value="1"/>
</dbReference>